<evidence type="ECO:0000256" key="2">
    <source>
        <dbReference type="ARBA" id="ARBA00023239"/>
    </source>
</evidence>
<name>A0ABM9UND6_SARVE</name>
<reference evidence="5 6" key="1">
    <citation type="submission" date="2015-09" db="EMBL/GenBank/DDBJ databases">
        <authorList>
            <consortium name="Pathogen Informatics"/>
        </authorList>
    </citation>
    <scope>NUCLEOTIDE SEQUENCE [LARGE SCALE GENOMIC DNA]</scope>
    <source>
        <strain evidence="5 6">2789STDY5834858</strain>
    </source>
</reference>
<dbReference type="NCBIfam" id="TIGR02751">
    <property type="entry name" value="PEPCase_arch"/>
    <property type="match status" value="1"/>
</dbReference>
<dbReference type="PIRSF" id="PIRSF006677">
    <property type="entry name" value="UCP006677"/>
    <property type="match status" value="1"/>
</dbReference>
<keyword evidence="6" id="KW-1185">Reference proteome</keyword>
<evidence type="ECO:0000256" key="4">
    <source>
        <dbReference type="NCBIfam" id="TIGR02751"/>
    </source>
</evidence>
<sequence>MKIPSSMMTQHPDNVETYVSIQQEPAEAIEGLSSVEKGGLGIQEIMIDFEGKLTPYHQTSQVALGLVSNGVIPGKDVRITPRIPNSNKESIFRQLMSIMSIVETNSQAYGLTKTQAISEVVVPMIESGEEIAEFQERVNSVIEMGNKNYPVQFEKNSVRIIPLVEDVPSLVNVDKILNDFYCIQKEKGDNITDLRIMIARSDTAMSYGLISGVLSVIMAVDKAYKWGEKVGVSINPILGCGSLPFRGHFNGENIDKMIDTYSGIKTFTFQSALRYDYGAEKTRLAAKELDEKIHLSIHKNLSEEDINLLKEFIGICSKHYLTTFLKIINTVSFVSDFIPKNRDRLTKAKTGLEYNREVANLDNIANLVKDEKLKKEILSIDNSKDYAVPRAISFTGAMYTLGMPPEILGMGRALKEIKEKYGQEGIKKLLDVYPMLTEDLKFAAKFANVGVSKKIIDEIAREEYKEDMILVNEILNLGIDYKYLEENDFYHTLLKTTRPIIMHLMGLEQDVISSKTEELKILNEWIVRMGKVRGSIG</sequence>
<evidence type="ECO:0000313" key="6">
    <source>
        <dbReference type="Proteomes" id="UP000095488"/>
    </source>
</evidence>
<evidence type="ECO:0000313" key="5">
    <source>
        <dbReference type="EMBL" id="CUN64092.1"/>
    </source>
</evidence>
<keyword evidence="3" id="KW-0120">Carbon dioxide fixation</keyword>
<dbReference type="Pfam" id="PF14010">
    <property type="entry name" value="PEPcase_2"/>
    <property type="match status" value="1"/>
</dbReference>
<evidence type="ECO:0000256" key="3">
    <source>
        <dbReference type="ARBA" id="ARBA00023300"/>
    </source>
</evidence>
<dbReference type="InterPro" id="IPR015813">
    <property type="entry name" value="Pyrv/PenolPyrv_kinase-like_dom"/>
</dbReference>
<keyword evidence="2 5" id="KW-0456">Lyase</keyword>
<dbReference type="EC" id="4.1.1.31" evidence="4"/>
<dbReference type="GO" id="GO:0008964">
    <property type="term" value="F:phosphoenolpyruvate carboxylase activity"/>
    <property type="evidence" value="ECO:0007669"/>
    <property type="project" value="UniProtKB-EC"/>
</dbReference>
<dbReference type="RefSeq" id="WP_055257710.1">
    <property type="nucleotide sequence ID" value="NZ_CABIXL010000002.1"/>
</dbReference>
<evidence type="ECO:0000256" key="1">
    <source>
        <dbReference type="ARBA" id="ARBA00022842"/>
    </source>
</evidence>
<keyword evidence="1" id="KW-0460">Magnesium</keyword>
<dbReference type="EMBL" id="CYZR01000002">
    <property type="protein sequence ID" value="CUN64092.1"/>
    <property type="molecule type" value="Genomic_DNA"/>
</dbReference>
<dbReference type="InterPro" id="IPR007566">
    <property type="entry name" value="PEP_COase_arc-type"/>
</dbReference>
<proteinExistence type="predicted"/>
<organism evidence="5 6">
    <name type="scientific">Sarcina ventriculi</name>
    <name type="common">Clostridium ventriculi</name>
    <dbReference type="NCBI Taxonomy" id="1267"/>
    <lineage>
        <taxon>Bacteria</taxon>
        <taxon>Bacillati</taxon>
        <taxon>Bacillota</taxon>
        <taxon>Clostridia</taxon>
        <taxon>Eubacteriales</taxon>
        <taxon>Clostridiaceae</taxon>
        <taxon>Sarcina</taxon>
    </lineage>
</organism>
<dbReference type="SUPFAM" id="SSF51621">
    <property type="entry name" value="Phosphoenolpyruvate/pyruvate domain"/>
    <property type="match status" value="1"/>
</dbReference>
<protein>
    <recommendedName>
        <fullName evidence="4">Phosphoenolpyruvate carboxylase</fullName>
        <ecNumber evidence="4">4.1.1.31</ecNumber>
    </recommendedName>
</protein>
<accession>A0ABM9UND6</accession>
<gene>
    <name evidence="5" type="primary">ppcA</name>
    <name evidence="5" type="ORF">ERS852473_00716</name>
</gene>
<dbReference type="Proteomes" id="UP000095488">
    <property type="component" value="Unassembled WGS sequence"/>
</dbReference>
<comment type="caution">
    <text evidence="5">The sequence shown here is derived from an EMBL/GenBank/DDBJ whole genome shotgun (WGS) entry which is preliminary data.</text>
</comment>